<dbReference type="Proteomes" id="UP000479132">
    <property type="component" value="Unassembled WGS sequence"/>
</dbReference>
<dbReference type="EMBL" id="JAALLS010000003">
    <property type="protein sequence ID" value="NGP87458.1"/>
    <property type="molecule type" value="Genomic_DNA"/>
</dbReference>
<dbReference type="PANTHER" id="PTHR43581:SF4">
    <property type="entry name" value="ATP_GTP PHOSPHATASE"/>
    <property type="match status" value="1"/>
</dbReference>
<evidence type="ECO:0000259" key="1">
    <source>
        <dbReference type="Pfam" id="PF13175"/>
    </source>
</evidence>
<comment type="caution">
    <text evidence="3">The sequence shown here is derived from an EMBL/GenBank/DDBJ whole genome shotgun (WGS) entry which is preliminary data.</text>
</comment>
<feature type="domain" description="OLD protein-like TOPRIM" evidence="2">
    <location>
        <begin position="444"/>
        <end position="499"/>
    </location>
</feature>
<proteinExistence type="predicted"/>
<dbReference type="Pfam" id="PF13175">
    <property type="entry name" value="AAA_15"/>
    <property type="match status" value="1"/>
</dbReference>
<protein>
    <submittedName>
        <fullName evidence="3">ATP-binding protein</fullName>
    </submittedName>
</protein>
<dbReference type="InterPro" id="IPR041685">
    <property type="entry name" value="AAA_GajA/Old/RecF-like"/>
</dbReference>
<sequence length="602" mass="69618">MELISFRIFNFKSIIDSGECYLSRDLTILAGKNESGKSNVLEALECFNVDKEFSEDHIPVHKDGEPRIELTLRIGHEELPTFKVTEEIKELSKNELELTLTKDFSSNYFLDEEFLRQIGLLEIKKARYKVREDIEKKTSEINILHDENVSRQAEVKLPEVIYNNLEDSIKRFKQYTNQLNNNSHVSNVNTLTQEVNELISLLKINKNDNDDLRYATELAHYVPYFVLFKSFDDILPNEIEIDNLSNSKWIKAFEKISDIDTSLIKSGGNLQKVNHKKRLNIEFNEELQKYWKQDQSEVLIEWDSDTVLFFISEENEHFKPSMRSKGKQWYLSFYILVSAKTKEEYDNIILIDEPGLYLHAKAQKDIIKRLNDLPSQILFSTHSPYLISNDRLHRVRAVLKENNNTTISNKLHKVSDKETLTPVLTTIGLGINDGISNVDKINNIIVEGPSDYYYLNAFMKIMNENSVNIIHGGGATNMPHVGTILQGWGCDIYYLFDNDNGYKEAKKKLDKDWECTTKDMIGKIPLANAAIEDVLSKDLYHSAILETGKYDKRKKNSTIAKKTDKVLNAKLFYEKVLNGGIDIDDESKENIKKLIDILRKKF</sequence>
<evidence type="ECO:0000313" key="3">
    <source>
        <dbReference type="EMBL" id="NGP87458.1"/>
    </source>
</evidence>
<organism evidence="3 4">
    <name type="scientific">Fodinibius halophilus</name>
    <dbReference type="NCBI Taxonomy" id="1736908"/>
    <lineage>
        <taxon>Bacteria</taxon>
        <taxon>Pseudomonadati</taxon>
        <taxon>Balneolota</taxon>
        <taxon>Balneolia</taxon>
        <taxon>Balneolales</taxon>
        <taxon>Balneolaceae</taxon>
        <taxon>Fodinibius</taxon>
    </lineage>
</organism>
<keyword evidence="4" id="KW-1185">Reference proteome</keyword>
<dbReference type="RefSeq" id="WP_165266231.1">
    <property type="nucleotide sequence ID" value="NZ_JAALLS010000003.1"/>
</dbReference>
<dbReference type="InterPro" id="IPR051396">
    <property type="entry name" value="Bact_Antivir_Def_Nuclease"/>
</dbReference>
<name>A0A6M1SU28_9BACT</name>
<gene>
    <name evidence="3" type="ORF">G3569_03745</name>
</gene>
<feature type="domain" description="Endonuclease GajA/Old nuclease/RecF-like AAA" evidence="1">
    <location>
        <begin position="1"/>
        <end position="387"/>
    </location>
</feature>
<reference evidence="3 4" key="1">
    <citation type="submission" date="2020-02" db="EMBL/GenBank/DDBJ databases">
        <title>Aliifodinibius halophilus 2W32, complete genome.</title>
        <authorList>
            <person name="Li Y."/>
            <person name="Wu S."/>
        </authorList>
    </citation>
    <scope>NUCLEOTIDE SEQUENCE [LARGE SCALE GENOMIC DNA]</scope>
    <source>
        <strain evidence="3 4">2W32</strain>
    </source>
</reference>
<keyword evidence="3" id="KW-0547">Nucleotide-binding</keyword>
<dbReference type="SUPFAM" id="SSF52540">
    <property type="entry name" value="P-loop containing nucleoside triphosphate hydrolases"/>
    <property type="match status" value="1"/>
</dbReference>
<dbReference type="InterPro" id="IPR034139">
    <property type="entry name" value="TOPRIM_OLD"/>
</dbReference>
<dbReference type="Gene3D" id="3.40.50.300">
    <property type="entry name" value="P-loop containing nucleotide triphosphate hydrolases"/>
    <property type="match status" value="1"/>
</dbReference>
<dbReference type="PANTHER" id="PTHR43581">
    <property type="entry name" value="ATP/GTP PHOSPHATASE"/>
    <property type="match status" value="1"/>
</dbReference>
<dbReference type="Pfam" id="PF20469">
    <property type="entry name" value="OLD-like_TOPRIM"/>
    <property type="match status" value="1"/>
</dbReference>
<accession>A0A6M1SU28</accession>
<keyword evidence="3" id="KW-0067">ATP-binding</keyword>
<dbReference type="GO" id="GO:0005524">
    <property type="term" value="F:ATP binding"/>
    <property type="evidence" value="ECO:0007669"/>
    <property type="project" value="UniProtKB-KW"/>
</dbReference>
<dbReference type="AlphaFoldDB" id="A0A6M1SU28"/>
<evidence type="ECO:0000313" key="4">
    <source>
        <dbReference type="Proteomes" id="UP000479132"/>
    </source>
</evidence>
<evidence type="ECO:0000259" key="2">
    <source>
        <dbReference type="Pfam" id="PF20469"/>
    </source>
</evidence>
<dbReference type="InterPro" id="IPR027417">
    <property type="entry name" value="P-loop_NTPase"/>
</dbReference>